<evidence type="ECO:0000256" key="5">
    <source>
        <dbReference type="ARBA" id="ARBA00025035"/>
    </source>
</evidence>
<dbReference type="OMA" id="SQKMIFA"/>
<evidence type="ECO:0000313" key="11">
    <source>
        <dbReference type="Proteomes" id="UP000038830"/>
    </source>
</evidence>
<evidence type="ECO:0000259" key="8">
    <source>
        <dbReference type="PROSITE" id="PS51151"/>
    </source>
</evidence>
<evidence type="ECO:0000313" key="10">
    <source>
        <dbReference type="EMBL" id="ODV71197.1"/>
    </source>
</evidence>
<protein>
    <recommendedName>
        <fullName evidence="3">Nascent polypeptide-associated complex subunit alpha</fullName>
    </recommendedName>
    <alternativeName>
        <fullName evidence="6">Alpha-NAC</fullName>
    </alternativeName>
</protein>
<reference evidence="10 12" key="3">
    <citation type="journal article" date="2016" name="Proc. Natl. Acad. Sci. U.S.A.">
        <title>Comparative genomics of biotechnologically important yeasts.</title>
        <authorList>
            <person name="Riley R."/>
            <person name="Haridas S."/>
            <person name="Wolfe K.H."/>
            <person name="Lopes M.R."/>
            <person name="Hittinger C.T."/>
            <person name="Goeker M."/>
            <person name="Salamov A.A."/>
            <person name="Wisecaver J.H."/>
            <person name="Long T.M."/>
            <person name="Calvey C.H."/>
            <person name="Aerts A.L."/>
            <person name="Barry K.W."/>
            <person name="Choi C."/>
            <person name="Clum A."/>
            <person name="Coughlan A.Y."/>
            <person name="Deshpande S."/>
            <person name="Douglass A.P."/>
            <person name="Hanson S.J."/>
            <person name="Klenk H.-P."/>
            <person name="LaButti K.M."/>
            <person name="Lapidus A."/>
            <person name="Lindquist E.A."/>
            <person name="Lipzen A.M."/>
            <person name="Meier-Kolthoff J.P."/>
            <person name="Ohm R.A."/>
            <person name="Otillar R.P."/>
            <person name="Pangilinan J.L."/>
            <person name="Peng Y."/>
            <person name="Rokas A."/>
            <person name="Rosa C.A."/>
            <person name="Scheuner C."/>
            <person name="Sibirny A.A."/>
            <person name="Slot J.C."/>
            <person name="Stielow J.B."/>
            <person name="Sun H."/>
            <person name="Kurtzman C.P."/>
            <person name="Blackwell M."/>
            <person name="Grigoriev I.V."/>
            <person name="Jeffries T.W."/>
        </authorList>
    </citation>
    <scope>NUCLEOTIDE SEQUENCE [LARGE SCALE GENOMIC DNA]</scope>
    <source>
        <strain evidence="12">ATCC 18201 / CBS 1600 / BCRC 20928 / JCM 3617 / NBRC 0987 / NRRL Y-1542</strain>
        <strain evidence="10">NRRL Y-1542</strain>
    </source>
</reference>
<evidence type="ECO:0000256" key="7">
    <source>
        <dbReference type="SAM" id="MobiDB-lite"/>
    </source>
</evidence>
<dbReference type="Proteomes" id="UP000038830">
    <property type="component" value="Unassembled WGS sequence"/>
</dbReference>
<feature type="region of interest" description="Disordered" evidence="7">
    <location>
        <begin position="88"/>
        <end position="137"/>
    </location>
</feature>
<dbReference type="InterPro" id="IPR016641">
    <property type="entry name" value="EGD2/NACA0like"/>
</dbReference>
<dbReference type="PROSITE" id="PS51151">
    <property type="entry name" value="NAC_AB"/>
    <property type="match status" value="1"/>
</dbReference>
<keyword evidence="4" id="KW-0813">Transport</keyword>
<keyword evidence="4" id="KW-0653">Protein transport</keyword>
<evidence type="ECO:0000313" key="12">
    <source>
        <dbReference type="Proteomes" id="UP000094389"/>
    </source>
</evidence>
<dbReference type="Gene3D" id="2.20.70.30">
    <property type="entry name" value="Nascent polypeptide-associated complex domain"/>
    <property type="match status" value="1"/>
</dbReference>
<organism evidence="9 11">
    <name type="scientific">Cyberlindnera jadinii (strain ATCC 18201 / CBS 1600 / BCRC 20928 / JCM 3617 / NBRC 0987 / NRRL Y-1542)</name>
    <name type="common">Torula yeast</name>
    <name type="synonym">Candida utilis</name>
    <dbReference type="NCBI Taxonomy" id="983966"/>
    <lineage>
        <taxon>Eukaryota</taxon>
        <taxon>Fungi</taxon>
        <taxon>Dikarya</taxon>
        <taxon>Ascomycota</taxon>
        <taxon>Saccharomycotina</taxon>
        <taxon>Saccharomycetes</taxon>
        <taxon>Phaffomycetales</taxon>
        <taxon>Phaffomycetaceae</taxon>
        <taxon>Cyberlindnera</taxon>
    </lineage>
</organism>
<evidence type="ECO:0000256" key="3">
    <source>
        <dbReference type="ARBA" id="ARBA00014437"/>
    </source>
</evidence>
<comment type="similarity">
    <text evidence="2">Belongs to the NAC-alpha family.</text>
</comment>
<dbReference type="PIRSF" id="PIRSF015901">
    <property type="entry name" value="NAC_alpha"/>
    <property type="match status" value="1"/>
</dbReference>
<evidence type="ECO:0000256" key="6">
    <source>
        <dbReference type="ARBA" id="ARBA00030300"/>
    </source>
</evidence>
<dbReference type="EMBL" id="KV453943">
    <property type="protein sequence ID" value="ODV71197.1"/>
    <property type="molecule type" value="Genomic_DNA"/>
</dbReference>
<reference evidence="9" key="1">
    <citation type="submission" date="2014-12" db="EMBL/GenBank/DDBJ databases">
        <authorList>
            <person name="Jaenicke S."/>
        </authorList>
    </citation>
    <scope>NUCLEOTIDE SEQUENCE [LARGE SCALE GENOMIC DNA]</scope>
    <source>
        <strain evidence="9">CBS1600</strain>
    </source>
</reference>
<feature type="domain" description="NAC-A/B" evidence="8">
    <location>
        <begin position="21"/>
        <end position="85"/>
    </location>
</feature>
<dbReference type="RefSeq" id="XP_020068236.1">
    <property type="nucleotide sequence ID" value="XM_020213031.1"/>
</dbReference>
<dbReference type="GO" id="GO:0015031">
    <property type="term" value="P:protein transport"/>
    <property type="evidence" value="ECO:0007669"/>
    <property type="project" value="UniProtKB-KW"/>
</dbReference>
<dbReference type="Pfam" id="PF19026">
    <property type="entry name" value="UBA_HYPK"/>
    <property type="match status" value="1"/>
</dbReference>
<keyword evidence="12" id="KW-1185">Reference proteome</keyword>
<dbReference type="CDD" id="cd22054">
    <property type="entry name" value="NAC_NACA"/>
    <property type="match status" value="1"/>
</dbReference>
<comment type="function">
    <text evidence="5">Component of the nascent polypeptide-associated complex (NAC), a dynamic component of the ribosomal exit tunnel, protecting the emerging polypeptides from interaction with other cytoplasmic proteins to ensure appropriate nascent protein targeting. The NAC complex also promotes mitochondrial protein import by enhancing productive ribosome interactions with the outer mitochondrial membrane and blocks the inappropriate interaction of ribosomes translating non-secretory nascent polypeptides with translocation sites in the membrane of the endoplasmic reticulum. EGD2 may also be involved in transcription regulation.</text>
</comment>
<gene>
    <name evidence="9" type="primary">EGD2</name>
    <name evidence="9" type="ORF">BN1211_4580</name>
    <name evidence="10" type="ORF">CYBJADRAFT_132025</name>
</gene>
<dbReference type="Pfam" id="PF01849">
    <property type="entry name" value="NAC"/>
    <property type="match status" value="1"/>
</dbReference>
<comment type="subcellular location">
    <subcellularLocation>
        <location evidence="1">Cytoplasm</location>
    </subcellularLocation>
</comment>
<evidence type="ECO:0000313" key="9">
    <source>
        <dbReference type="EMBL" id="CEP23892.1"/>
    </source>
</evidence>
<accession>A0A0H5C7G8</accession>
<accession>A0A1E4RV88</accession>
<dbReference type="GeneID" id="30987427"/>
<feature type="compositionally biased region" description="Acidic residues" evidence="7">
    <location>
        <begin position="120"/>
        <end position="133"/>
    </location>
</feature>
<dbReference type="InterPro" id="IPR044034">
    <property type="entry name" value="NAC-like_UBA"/>
</dbReference>
<sequence length="172" mass="18677">MSKIEELPEEIPQGAEVTVISKNEKKARALIAKLNLRPVKGIARVTFRKAGNQIYAIDRPDVYKSAAGTYIVFGEAKLEDLTERLQQAQQQVGAEEELAPKDPASITADLEAAAISGPAAEEEDDEEVDETGLSEENLKVVMEQAGVSRAKAAKALKKHDNDLVNAIMEFTS</sequence>
<dbReference type="SMART" id="SM01407">
    <property type="entry name" value="NAC"/>
    <property type="match status" value="1"/>
</dbReference>
<dbReference type="OrthoDB" id="3169036at2759"/>
<dbReference type="STRING" id="983966.A0A0H5C7G8"/>
<dbReference type="InterPro" id="IPR038187">
    <property type="entry name" value="NAC_A/B_dom_sf"/>
</dbReference>
<dbReference type="Gene3D" id="1.10.8.10">
    <property type="entry name" value="DNA helicase RuvA subunit, C-terminal domain"/>
    <property type="match status" value="1"/>
</dbReference>
<evidence type="ECO:0000256" key="4">
    <source>
        <dbReference type="ARBA" id="ARBA00022927"/>
    </source>
</evidence>
<dbReference type="InterPro" id="IPR002715">
    <property type="entry name" value="Nas_poly-pep-assoc_cplx_dom"/>
</dbReference>
<dbReference type="Proteomes" id="UP000094389">
    <property type="component" value="Unassembled WGS sequence"/>
</dbReference>
<dbReference type="GO" id="GO:0005854">
    <property type="term" value="C:nascent polypeptide-associated complex"/>
    <property type="evidence" value="ECO:0007669"/>
    <property type="project" value="InterPro"/>
</dbReference>
<proteinExistence type="inferred from homology"/>
<dbReference type="EMBL" id="CDQK01000005">
    <property type="protein sequence ID" value="CEP23892.1"/>
    <property type="molecule type" value="Genomic_DNA"/>
</dbReference>
<dbReference type="AlphaFoldDB" id="A0A0H5C7G8"/>
<reference evidence="11" key="2">
    <citation type="journal article" date="2015" name="J. Biotechnol.">
        <title>The structure of the Cyberlindnera jadinii genome and its relation to Candida utilis analyzed by the occurrence of single nucleotide polymorphisms.</title>
        <authorList>
            <person name="Rupp O."/>
            <person name="Brinkrolf K."/>
            <person name="Buerth C."/>
            <person name="Kunigo M."/>
            <person name="Schneider J."/>
            <person name="Jaenicke S."/>
            <person name="Goesmann A."/>
            <person name="Puehler A."/>
            <person name="Jaeger K.-E."/>
            <person name="Ernst J.F."/>
        </authorList>
    </citation>
    <scope>NUCLEOTIDE SEQUENCE [LARGE SCALE GENOMIC DNA]</scope>
    <source>
        <strain evidence="11">ATCC 18201 / CBS 1600 / BCRC 20928 / JCM 3617 / NBRC 0987 / NRRL Y-1542</strain>
    </source>
</reference>
<dbReference type="PANTHER" id="PTHR21713">
    <property type="entry name" value="NASCENT POLYPEPTIDE ASSOCIATED COMPLEX ALPHA SUBUNIT-RELATED"/>
    <property type="match status" value="1"/>
</dbReference>
<dbReference type="FunFam" id="2.20.70.30:FF:000002">
    <property type="entry name" value="Nascent polypeptide-associated complex (NAC), alpha subunit"/>
    <property type="match status" value="1"/>
</dbReference>
<evidence type="ECO:0000256" key="1">
    <source>
        <dbReference type="ARBA" id="ARBA00004496"/>
    </source>
</evidence>
<evidence type="ECO:0000256" key="2">
    <source>
        <dbReference type="ARBA" id="ARBA00009882"/>
    </source>
</evidence>
<name>A0A0H5C7G8_CYBJN</name>